<protein>
    <submittedName>
        <fullName evidence="3">Phosphoglycerate mutase</fullName>
    </submittedName>
</protein>
<dbReference type="RefSeq" id="WP_035131316.1">
    <property type="nucleotide sequence ID" value="NZ_JPMD01000013.1"/>
</dbReference>
<sequence>MKRIITIQHTQSVHHTNGMIGSWTDWDLTNLGKEQANNIGIKLKEELSKDIVYVMYSSDLKRAKQTAEIVAKHLNLEPVINEDLRERNLGSAVGKSVQWLRENQTAWEKTIDDRCVPDAESRRETWKRLEPFYNDIMSSEDENIIIVSHGDTLSIFNAMWLGLKPDDLNNCDLFGFAGGVSHFIEDDNGKHIIKRLSDMSYIK</sequence>
<accession>A0A084JEK0</accession>
<evidence type="ECO:0000256" key="2">
    <source>
        <dbReference type="PIRSR" id="PIRSR613078-2"/>
    </source>
</evidence>
<dbReference type="STRING" id="318464.IO99_06095"/>
<dbReference type="GO" id="GO:0016791">
    <property type="term" value="F:phosphatase activity"/>
    <property type="evidence" value="ECO:0007669"/>
    <property type="project" value="TreeGrafter"/>
</dbReference>
<dbReference type="PANTHER" id="PTHR48100">
    <property type="entry name" value="BROAD-SPECIFICITY PHOSPHATASE YOR283W-RELATED"/>
    <property type="match status" value="1"/>
</dbReference>
<organism evidence="3 4">
    <name type="scientific">Clostridium sulfidigenes</name>
    <dbReference type="NCBI Taxonomy" id="318464"/>
    <lineage>
        <taxon>Bacteria</taxon>
        <taxon>Bacillati</taxon>
        <taxon>Bacillota</taxon>
        <taxon>Clostridia</taxon>
        <taxon>Eubacteriales</taxon>
        <taxon>Clostridiaceae</taxon>
        <taxon>Clostridium</taxon>
    </lineage>
</organism>
<dbReference type="PIRSF" id="PIRSF000709">
    <property type="entry name" value="6PFK_2-Ptase"/>
    <property type="match status" value="1"/>
</dbReference>
<comment type="caution">
    <text evidence="3">The sequence shown here is derived from an EMBL/GenBank/DDBJ whole genome shotgun (WGS) entry which is preliminary data.</text>
</comment>
<dbReference type="EMBL" id="JPMD01000013">
    <property type="protein sequence ID" value="KEZ87384.1"/>
    <property type="molecule type" value="Genomic_DNA"/>
</dbReference>
<evidence type="ECO:0000256" key="1">
    <source>
        <dbReference type="PIRSR" id="PIRSR613078-1"/>
    </source>
</evidence>
<evidence type="ECO:0000313" key="3">
    <source>
        <dbReference type="EMBL" id="KEZ87384.1"/>
    </source>
</evidence>
<feature type="active site" description="Tele-phosphohistidine intermediate" evidence="1">
    <location>
        <position position="9"/>
    </location>
</feature>
<feature type="active site" description="Proton donor/acceptor" evidence="1">
    <location>
        <position position="86"/>
    </location>
</feature>
<dbReference type="Pfam" id="PF00300">
    <property type="entry name" value="His_Phos_1"/>
    <property type="match status" value="1"/>
</dbReference>
<dbReference type="SUPFAM" id="SSF53254">
    <property type="entry name" value="Phosphoglycerate mutase-like"/>
    <property type="match status" value="1"/>
</dbReference>
<feature type="binding site" evidence="2">
    <location>
        <position position="62"/>
    </location>
    <ligand>
        <name>substrate</name>
    </ligand>
</feature>
<dbReference type="InterPro" id="IPR013078">
    <property type="entry name" value="His_Pase_superF_clade-1"/>
</dbReference>
<gene>
    <name evidence="3" type="ORF">IO99_06095</name>
</gene>
<dbReference type="PANTHER" id="PTHR48100:SF1">
    <property type="entry name" value="HISTIDINE PHOSPHATASE FAMILY PROTEIN-RELATED"/>
    <property type="match status" value="1"/>
</dbReference>
<dbReference type="AlphaFoldDB" id="A0A084JEK0"/>
<dbReference type="eggNOG" id="COG0406">
    <property type="taxonomic scope" value="Bacteria"/>
</dbReference>
<reference evidence="3 4" key="1">
    <citation type="submission" date="2014-07" db="EMBL/GenBank/DDBJ databases">
        <title>Draft genome of Clostridium sulfidigenes 113A isolated from sediments associated with methane hydrate from Krishna Godavari basin.</title>
        <authorList>
            <person name="Honkalas V.S."/>
            <person name="Dabir A.P."/>
            <person name="Arora P."/>
            <person name="Dhakephalkar P.K."/>
        </authorList>
    </citation>
    <scope>NUCLEOTIDE SEQUENCE [LARGE SCALE GENOMIC DNA]</scope>
    <source>
        <strain evidence="3 4">113A</strain>
    </source>
</reference>
<dbReference type="GO" id="GO:0005737">
    <property type="term" value="C:cytoplasm"/>
    <property type="evidence" value="ECO:0007669"/>
    <property type="project" value="TreeGrafter"/>
</dbReference>
<dbReference type="Proteomes" id="UP000028542">
    <property type="component" value="Unassembled WGS sequence"/>
</dbReference>
<dbReference type="Gene3D" id="3.40.50.1240">
    <property type="entry name" value="Phosphoglycerate mutase-like"/>
    <property type="match status" value="1"/>
</dbReference>
<dbReference type="CDD" id="cd07067">
    <property type="entry name" value="HP_PGM_like"/>
    <property type="match status" value="1"/>
</dbReference>
<name>A0A084JEK0_9CLOT</name>
<keyword evidence="4" id="KW-1185">Reference proteome</keyword>
<dbReference type="InterPro" id="IPR050275">
    <property type="entry name" value="PGM_Phosphatase"/>
</dbReference>
<dbReference type="SMART" id="SM00855">
    <property type="entry name" value="PGAM"/>
    <property type="match status" value="1"/>
</dbReference>
<dbReference type="InterPro" id="IPR029033">
    <property type="entry name" value="His_PPase_superfam"/>
</dbReference>
<evidence type="ECO:0000313" key="4">
    <source>
        <dbReference type="Proteomes" id="UP000028542"/>
    </source>
</evidence>
<proteinExistence type="predicted"/>